<feature type="coiled-coil region" evidence="1">
    <location>
        <begin position="15"/>
        <end position="112"/>
    </location>
</feature>
<feature type="non-terminal residue" evidence="2">
    <location>
        <position position="113"/>
    </location>
</feature>
<comment type="caution">
    <text evidence="2">The sequence shown here is derived from an EMBL/GenBank/DDBJ whole genome shotgun (WGS) entry which is preliminary data.</text>
</comment>
<evidence type="ECO:0000313" key="2">
    <source>
        <dbReference type="EMBL" id="CAG2067073.1"/>
    </source>
</evidence>
<name>A0ABN7PH54_TIMPD</name>
<gene>
    <name evidence="2" type="ORF">TPAB3V08_LOCUS14016</name>
</gene>
<organism evidence="2 3">
    <name type="scientific">Timema podura</name>
    <name type="common">Walking stick</name>
    <dbReference type="NCBI Taxonomy" id="61482"/>
    <lineage>
        <taxon>Eukaryota</taxon>
        <taxon>Metazoa</taxon>
        <taxon>Ecdysozoa</taxon>
        <taxon>Arthropoda</taxon>
        <taxon>Hexapoda</taxon>
        <taxon>Insecta</taxon>
        <taxon>Pterygota</taxon>
        <taxon>Neoptera</taxon>
        <taxon>Polyneoptera</taxon>
        <taxon>Phasmatodea</taxon>
        <taxon>Timematodea</taxon>
        <taxon>Timematoidea</taxon>
        <taxon>Timematidae</taxon>
        <taxon>Timema</taxon>
    </lineage>
</organism>
<keyword evidence="1" id="KW-0175">Coiled coil</keyword>
<keyword evidence="3" id="KW-1185">Reference proteome</keyword>
<reference evidence="2" key="1">
    <citation type="submission" date="2021-03" db="EMBL/GenBank/DDBJ databases">
        <authorList>
            <person name="Tran Van P."/>
        </authorList>
    </citation>
    <scope>NUCLEOTIDE SEQUENCE</scope>
</reference>
<dbReference type="Proteomes" id="UP001153148">
    <property type="component" value="Unassembled WGS sequence"/>
</dbReference>
<sequence length="113" mass="13319">MGMALTGNVYSSVVSRKYTVRLQEQEEQIETLLVKVNNLEKQKSRLQSEVEVLIIDLEKANNTARELQKRVEHLEKINIDIKTRLDETILLYENSQRDVRNKQTEIQRITHEL</sequence>
<dbReference type="Gene3D" id="1.20.5.340">
    <property type="match status" value="1"/>
</dbReference>
<dbReference type="EMBL" id="CAJPIN010062975">
    <property type="protein sequence ID" value="CAG2067073.1"/>
    <property type="molecule type" value="Genomic_DNA"/>
</dbReference>
<evidence type="ECO:0000313" key="3">
    <source>
        <dbReference type="Proteomes" id="UP001153148"/>
    </source>
</evidence>
<accession>A0ABN7PH54</accession>
<protein>
    <submittedName>
        <fullName evidence="2">Uncharacterized protein</fullName>
    </submittedName>
</protein>
<proteinExistence type="predicted"/>
<evidence type="ECO:0000256" key="1">
    <source>
        <dbReference type="SAM" id="Coils"/>
    </source>
</evidence>